<feature type="compositionally biased region" description="Low complexity" evidence="1">
    <location>
        <begin position="141"/>
        <end position="150"/>
    </location>
</feature>
<comment type="caution">
    <text evidence="2">The sequence shown here is derived from an EMBL/GenBank/DDBJ whole genome shotgun (WGS) entry which is preliminary data.</text>
</comment>
<dbReference type="AlphaFoldDB" id="A0A9P6MP06"/>
<feature type="region of interest" description="Disordered" evidence="1">
    <location>
        <begin position="134"/>
        <end position="156"/>
    </location>
</feature>
<reference evidence="2" key="1">
    <citation type="journal article" date="2020" name="Fungal Divers.">
        <title>Resolving the Mortierellaceae phylogeny through synthesis of multi-gene phylogenetics and phylogenomics.</title>
        <authorList>
            <person name="Vandepol N."/>
            <person name="Liber J."/>
            <person name="Desiro A."/>
            <person name="Na H."/>
            <person name="Kennedy M."/>
            <person name="Barry K."/>
            <person name="Grigoriev I.V."/>
            <person name="Miller A.N."/>
            <person name="O'Donnell K."/>
            <person name="Stajich J.E."/>
            <person name="Bonito G."/>
        </authorList>
    </citation>
    <scope>NUCLEOTIDE SEQUENCE</scope>
    <source>
        <strain evidence="2">NRRL 2769</strain>
    </source>
</reference>
<evidence type="ECO:0000256" key="1">
    <source>
        <dbReference type="SAM" id="MobiDB-lite"/>
    </source>
</evidence>
<evidence type="ECO:0000313" key="2">
    <source>
        <dbReference type="EMBL" id="KAG0008879.1"/>
    </source>
</evidence>
<protein>
    <submittedName>
        <fullName evidence="2">Uncharacterized protein</fullName>
    </submittedName>
</protein>
<sequence length="294" mass="32253">MPKNLTLEEKALIVGMLFGDKTGKEIADKFGVPLKLLIASEKIIKSLRKPEERSIALALYADYVYIVSAPALSTKAPIVVIRRISLIAEPKQKSNSLSPPSINTANSSNSGGSSYSNKNGSNVLARRSLQSLSEGIPEIQSSGSRSNSGSRARRSSMTALEYRSMNSTNRSHHGHHHHLQPHHTDRYDWVYITSDLPRGRPFFNSSTNVNSSSSSLDMHKTSTASSTASSISIVTAITLHSNYDQKDTAACKPQKSSKLRRIGRKIRSIFSCKSNQESTIPQCMRAEQDSNMDS</sequence>
<feature type="compositionally biased region" description="Low complexity" evidence="1">
    <location>
        <begin position="101"/>
        <end position="120"/>
    </location>
</feature>
<accession>A0A9P6MP06</accession>
<keyword evidence="3" id="KW-1185">Reference proteome</keyword>
<evidence type="ECO:0000313" key="3">
    <source>
        <dbReference type="Proteomes" id="UP000703661"/>
    </source>
</evidence>
<name>A0A9P6MP06_9FUNG</name>
<organism evidence="2 3">
    <name type="scientific">Entomortierella chlamydospora</name>
    <dbReference type="NCBI Taxonomy" id="101097"/>
    <lineage>
        <taxon>Eukaryota</taxon>
        <taxon>Fungi</taxon>
        <taxon>Fungi incertae sedis</taxon>
        <taxon>Mucoromycota</taxon>
        <taxon>Mortierellomycotina</taxon>
        <taxon>Mortierellomycetes</taxon>
        <taxon>Mortierellales</taxon>
        <taxon>Mortierellaceae</taxon>
        <taxon>Entomortierella</taxon>
    </lineage>
</organism>
<proteinExistence type="predicted"/>
<feature type="region of interest" description="Disordered" evidence="1">
    <location>
        <begin position="92"/>
        <end position="120"/>
    </location>
</feature>
<dbReference type="EMBL" id="JAAAID010001757">
    <property type="protein sequence ID" value="KAG0008879.1"/>
    <property type="molecule type" value="Genomic_DNA"/>
</dbReference>
<gene>
    <name evidence="2" type="ORF">BGZ80_002957</name>
</gene>
<dbReference type="Proteomes" id="UP000703661">
    <property type="component" value="Unassembled WGS sequence"/>
</dbReference>